<dbReference type="PANTHER" id="PTHR36398:SF1">
    <property type="entry name" value="PLASMA MEMBRANE FUSION PROTEIN"/>
    <property type="match status" value="1"/>
</dbReference>
<accession>A0A835QHK8</accession>
<organism evidence="2 4">
    <name type="scientific">Vanilla planifolia</name>
    <name type="common">Vanilla</name>
    <dbReference type="NCBI Taxonomy" id="51239"/>
    <lineage>
        <taxon>Eukaryota</taxon>
        <taxon>Viridiplantae</taxon>
        <taxon>Streptophyta</taxon>
        <taxon>Embryophyta</taxon>
        <taxon>Tracheophyta</taxon>
        <taxon>Spermatophyta</taxon>
        <taxon>Magnoliopsida</taxon>
        <taxon>Liliopsida</taxon>
        <taxon>Asparagales</taxon>
        <taxon>Orchidaceae</taxon>
        <taxon>Vanilloideae</taxon>
        <taxon>Vanilleae</taxon>
        <taxon>Vanilla</taxon>
    </lineage>
</organism>
<dbReference type="GO" id="GO:0009507">
    <property type="term" value="C:chloroplast"/>
    <property type="evidence" value="ECO:0007669"/>
    <property type="project" value="TreeGrafter"/>
</dbReference>
<proteinExistence type="predicted"/>
<dbReference type="EMBL" id="JADCNM010000009">
    <property type="protein sequence ID" value="KAG0468873.1"/>
    <property type="molecule type" value="Genomic_DNA"/>
</dbReference>
<dbReference type="OrthoDB" id="1895912at2759"/>
<dbReference type="AlphaFoldDB" id="A0A835QHK8"/>
<dbReference type="EMBL" id="JADCNL010000009">
    <property type="protein sequence ID" value="KAG0467225.1"/>
    <property type="molecule type" value="Genomic_DNA"/>
</dbReference>
<evidence type="ECO:0000313" key="1">
    <source>
        <dbReference type="EMBL" id="KAG0467225.1"/>
    </source>
</evidence>
<protein>
    <submittedName>
        <fullName evidence="2">Uncharacterized protein</fullName>
    </submittedName>
</protein>
<evidence type="ECO:0000313" key="3">
    <source>
        <dbReference type="Proteomes" id="UP000636800"/>
    </source>
</evidence>
<comment type="caution">
    <text evidence="2">The sequence shown here is derived from an EMBL/GenBank/DDBJ whole genome shotgun (WGS) entry which is preliminary data.</text>
</comment>
<sequence length="259" mass="28404">MGSRVVSVGCGCAHRTTTTLPPPGRLKQPFRQIGNPNRRAALLLLSSPGFIALLSTASRASAFSVAITGPKEWLREQKKKAARFVLAPIEASRQSLRNAYLLLTSESPVEDAGELRTLLNSAARDCVPRERNSFVTLQAITGVEVCTFKLIVKNAASLLSNGDPIKLDAETRLDYLIRSLSLLGSTIDNSDLRMTSDREKVKNSLMNSISALDEFEQVYNGFYLLSFCDSSRVATHCLIRRTRIIKEAINSNSSTLKGK</sequence>
<reference evidence="3 4" key="1">
    <citation type="journal article" date="2020" name="Nat. Food">
        <title>A phased Vanilla planifolia genome enables genetic improvement of flavour and production.</title>
        <authorList>
            <person name="Hasing T."/>
            <person name="Tang H."/>
            <person name="Brym M."/>
            <person name="Khazi F."/>
            <person name="Huang T."/>
            <person name="Chambers A.H."/>
        </authorList>
    </citation>
    <scope>NUCLEOTIDE SEQUENCE [LARGE SCALE GENOMIC DNA]</scope>
    <source>
        <tissue evidence="2">Leaf</tissue>
    </source>
</reference>
<dbReference type="Proteomes" id="UP000636800">
    <property type="component" value="Unassembled WGS sequence"/>
</dbReference>
<evidence type="ECO:0000313" key="2">
    <source>
        <dbReference type="EMBL" id="KAG0468873.1"/>
    </source>
</evidence>
<dbReference type="Proteomes" id="UP000639772">
    <property type="component" value="Chromosome 9"/>
</dbReference>
<gene>
    <name evidence="2" type="ORF">HPP92_018201</name>
    <name evidence="1" type="ORF">HPP92_018805</name>
</gene>
<evidence type="ECO:0000313" key="4">
    <source>
        <dbReference type="Proteomes" id="UP000639772"/>
    </source>
</evidence>
<keyword evidence="3" id="KW-1185">Reference proteome</keyword>
<dbReference type="PANTHER" id="PTHR36398">
    <property type="entry name" value="PLASMA MEMBRANE FUSION PROTEIN"/>
    <property type="match status" value="1"/>
</dbReference>
<name>A0A835QHK8_VANPL</name>